<proteinExistence type="predicted"/>
<dbReference type="EMBL" id="JACGLT010000003">
    <property type="protein sequence ID" value="MBA6152236.1"/>
    <property type="molecule type" value="Genomic_DNA"/>
</dbReference>
<dbReference type="PROSITE" id="PS51257">
    <property type="entry name" value="PROKAR_LIPOPROTEIN"/>
    <property type="match status" value="1"/>
</dbReference>
<gene>
    <name evidence="1" type="ORF">H3Z82_05800</name>
</gene>
<sequence>MKKHLTLFLSFLLFFSCGNETLKSEDPNAIATERAEENFTVNARSAYNFDELTNTAIGYDNNGVVELGVSKQKVMETFIMFSMLHNEELKPKSFEIITIDDFHYLRFYSEDDIVSTIALIKNDNDQYITGRTVCETKRCADGGGCIPNGDYCTPCVRNDVPGDCKRTTISEP</sequence>
<dbReference type="AlphaFoldDB" id="A0A7W2M3X3"/>
<organism evidence="1 2">
    <name type="scientific">Gelidibacter maritimus</name>
    <dbReference type="NCBI Taxonomy" id="2761487"/>
    <lineage>
        <taxon>Bacteria</taxon>
        <taxon>Pseudomonadati</taxon>
        <taxon>Bacteroidota</taxon>
        <taxon>Flavobacteriia</taxon>
        <taxon>Flavobacteriales</taxon>
        <taxon>Flavobacteriaceae</taxon>
        <taxon>Gelidibacter</taxon>
    </lineage>
</organism>
<dbReference type="Proteomes" id="UP000541857">
    <property type="component" value="Unassembled WGS sequence"/>
</dbReference>
<keyword evidence="2" id="KW-1185">Reference proteome</keyword>
<reference evidence="1 2" key="1">
    <citation type="submission" date="2020-07" db="EMBL/GenBank/DDBJ databases">
        <title>Bacterium isolated from marine sediment.</title>
        <authorList>
            <person name="Shang D."/>
        </authorList>
    </citation>
    <scope>NUCLEOTIDE SEQUENCE [LARGE SCALE GENOMIC DNA]</scope>
    <source>
        <strain evidence="1 2">F6074</strain>
    </source>
</reference>
<evidence type="ECO:0008006" key="3">
    <source>
        <dbReference type="Google" id="ProtNLM"/>
    </source>
</evidence>
<protein>
    <recommendedName>
        <fullName evidence="3">Lipoprotein</fullName>
    </recommendedName>
</protein>
<evidence type="ECO:0000313" key="1">
    <source>
        <dbReference type="EMBL" id="MBA6152236.1"/>
    </source>
</evidence>
<name>A0A7W2M3X3_9FLAO</name>
<comment type="caution">
    <text evidence="1">The sequence shown here is derived from an EMBL/GenBank/DDBJ whole genome shotgun (WGS) entry which is preliminary data.</text>
</comment>
<evidence type="ECO:0000313" key="2">
    <source>
        <dbReference type="Proteomes" id="UP000541857"/>
    </source>
</evidence>
<dbReference type="RefSeq" id="WP_182203566.1">
    <property type="nucleotide sequence ID" value="NZ_JACGLT010000003.1"/>
</dbReference>
<accession>A0A7W2M3X3</accession>